<protein>
    <submittedName>
        <fullName evidence="2">Uncharacterized protein</fullName>
    </submittedName>
</protein>
<feature type="compositionally biased region" description="Polar residues" evidence="1">
    <location>
        <begin position="268"/>
        <end position="277"/>
    </location>
</feature>
<dbReference type="EMBL" id="HBGH01016592">
    <property type="protein sequence ID" value="CAD9237079.1"/>
    <property type="molecule type" value="Transcribed_RNA"/>
</dbReference>
<reference evidence="2" key="1">
    <citation type="submission" date="2021-01" db="EMBL/GenBank/DDBJ databases">
        <authorList>
            <person name="Corre E."/>
            <person name="Pelletier E."/>
            <person name="Niang G."/>
            <person name="Scheremetjew M."/>
            <person name="Finn R."/>
            <person name="Kale V."/>
            <person name="Holt S."/>
            <person name="Cochrane G."/>
            <person name="Meng A."/>
            <person name="Brown T."/>
            <person name="Cohen L."/>
        </authorList>
    </citation>
    <scope>NUCLEOTIDE SEQUENCE</scope>
    <source>
        <strain evidence="2">SAG 36.94</strain>
    </source>
</reference>
<organism evidence="2">
    <name type="scientific">Compsopogon caeruleus</name>
    <dbReference type="NCBI Taxonomy" id="31354"/>
    <lineage>
        <taxon>Eukaryota</taxon>
        <taxon>Rhodophyta</taxon>
        <taxon>Compsopogonophyceae</taxon>
        <taxon>Compsopogonales</taxon>
        <taxon>Compsopogonaceae</taxon>
        <taxon>Compsopogon</taxon>
    </lineage>
</organism>
<feature type="compositionally biased region" description="Basic and acidic residues" evidence="1">
    <location>
        <begin position="295"/>
        <end position="308"/>
    </location>
</feature>
<feature type="compositionally biased region" description="Polar residues" evidence="1">
    <location>
        <begin position="22"/>
        <end position="33"/>
    </location>
</feature>
<feature type="compositionally biased region" description="Polar residues" evidence="1">
    <location>
        <begin position="201"/>
        <end position="222"/>
    </location>
</feature>
<evidence type="ECO:0000313" key="2">
    <source>
        <dbReference type="EMBL" id="CAD9237079.1"/>
    </source>
</evidence>
<feature type="compositionally biased region" description="Basic and acidic residues" evidence="1">
    <location>
        <begin position="360"/>
        <end position="369"/>
    </location>
</feature>
<feature type="compositionally biased region" description="Basic and acidic residues" evidence="1">
    <location>
        <begin position="103"/>
        <end position="112"/>
    </location>
</feature>
<feature type="region of interest" description="Disordered" evidence="1">
    <location>
        <begin position="166"/>
        <end position="447"/>
    </location>
</feature>
<name>A0A7S1XGV6_9RHOD</name>
<proteinExistence type="predicted"/>
<feature type="compositionally biased region" description="Polar residues" evidence="1">
    <location>
        <begin position="349"/>
        <end position="358"/>
    </location>
</feature>
<evidence type="ECO:0000256" key="1">
    <source>
        <dbReference type="SAM" id="MobiDB-lite"/>
    </source>
</evidence>
<accession>A0A7S1XGV6</accession>
<gene>
    <name evidence="2" type="ORF">CCAE0312_LOCUS9176</name>
</gene>
<sequence length="482" mass="52127">MESVSGRGPAVPPLKSSGSSSTQRNSGPQQTTLAAKLASMPYSFSQQMPAPPRKKTPFERNFPELNPKNEVWSQPIPMLTRSTKVTPVVKSGGNAGLGTRGSDTNDPRDDLSTQKAPNLQGKWDPRERSKAAADADGRGNAHGVPGSSLKASEAADLALFSKLVPFTSAQPRPANKGTLSRSHLSRPTRPNQQLEEAKETQAVSITQPTQISTSASRLTSQMEKLPQPKRPALSSSRKETSNSKTEEDSPSPNPPEQCISDDKPSEAANFSTPNQGCHQLGTAPPYSECRWVTSKTEEHLSRRFERATGRLTEGASESASSDGALSGDTESRGTGVSNEALSRFPPATISRSSSNQRSEAFGKDGKPMDPRGANRYRNDVEMPAAMLNRKLDTERKRTGSGPVEPNQGEPVPTLRQRQQRPVHQPAPPHRIEQARDPGSSPSFLSLRYDSNSSEAIAMQSSKLSDESCEYFLPPLDFDDDGE</sequence>
<feature type="compositionally biased region" description="Basic and acidic residues" evidence="1">
    <location>
        <begin position="236"/>
        <end position="247"/>
    </location>
</feature>
<feature type="compositionally biased region" description="Basic and acidic residues" evidence="1">
    <location>
        <begin position="123"/>
        <end position="139"/>
    </location>
</feature>
<feature type="region of interest" description="Disordered" evidence="1">
    <location>
        <begin position="1"/>
        <end position="149"/>
    </location>
</feature>
<feature type="compositionally biased region" description="Low complexity" evidence="1">
    <location>
        <begin position="313"/>
        <end position="328"/>
    </location>
</feature>
<dbReference type="AlphaFoldDB" id="A0A7S1XGV6"/>